<accession>A0A9P6D1W5</accession>
<sequence length="537" mass="61204">MSDFKMPDPGQRHAPSFSGDPESLERFFDEVERYAVRASIDDAAKVVYARRYVTDTEYRTWSRLAKIHPNDWTAFKNTVYDEYPGSRPSEFGDLSQLEEIVEEYRNQITTIAQLGKYRRRFTDIFEILQEADILTEREAIKYFLSIFPDDTHSKIDFILLAWEPKKPQREVYTLDNVYRAILHLYEGRSTLSKGNGLRSTTRAPAVESESDAGIKIRAAVQEAMAEFMSQLSQQTANASVAPAPFTTQYLIATHTAPVPPVSSTIGPVLTAKSVTPQPKNDSGLNDHLANATRLLGNDISTRTRSTAITQEDLQHQSSSKHPEIVDNRPQQPPIQLTVKELISISPDVRKELCERLQAKPVPNEATSERGPTTYHEPPPPQVPPDDDDDDDDDDYDYEAAVKALYQMDDEEPPTPPNDDDANYEATIDATYKVDGEEPPPSRIATSLHHATEITRQIETLEIRHEVHRRRHSEGIGTQIEELSPSVAQGYERQHHRYSSLQSPPYCQARTIRYSRRWQRLRKRRPPERTHSTHNDDS</sequence>
<reference evidence="2" key="1">
    <citation type="submission" date="2020-11" db="EMBL/GenBank/DDBJ databases">
        <authorList>
            <consortium name="DOE Joint Genome Institute"/>
            <person name="Ahrendt S."/>
            <person name="Riley R."/>
            <person name="Andreopoulos W."/>
            <person name="Labutti K."/>
            <person name="Pangilinan J."/>
            <person name="Ruiz-Duenas F.J."/>
            <person name="Barrasa J.M."/>
            <person name="Sanchez-Garcia M."/>
            <person name="Camarero S."/>
            <person name="Miyauchi S."/>
            <person name="Serrano A."/>
            <person name="Linde D."/>
            <person name="Babiker R."/>
            <person name="Drula E."/>
            <person name="Ayuso-Fernandez I."/>
            <person name="Pacheco R."/>
            <person name="Padilla G."/>
            <person name="Ferreira P."/>
            <person name="Barriuso J."/>
            <person name="Kellner H."/>
            <person name="Castanera R."/>
            <person name="Alfaro M."/>
            <person name="Ramirez L."/>
            <person name="Pisabarro A.G."/>
            <person name="Kuo A."/>
            <person name="Tritt A."/>
            <person name="Lipzen A."/>
            <person name="He G."/>
            <person name="Yan M."/>
            <person name="Ng V."/>
            <person name="Cullen D."/>
            <person name="Martin F."/>
            <person name="Rosso M.-N."/>
            <person name="Henrissat B."/>
            <person name="Hibbett D."/>
            <person name="Martinez A.T."/>
            <person name="Grigoriev I.V."/>
        </authorList>
    </citation>
    <scope>NUCLEOTIDE SEQUENCE</scope>
    <source>
        <strain evidence="2">ATCC 90797</strain>
    </source>
</reference>
<evidence type="ECO:0000256" key="1">
    <source>
        <dbReference type="SAM" id="MobiDB-lite"/>
    </source>
</evidence>
<dbReference type="OrthoDB" id="3258358at2759"/>
<organism evidence="2 3">
    <name type="scientific">Pleurotus eryngii</name>
    <name type="common">Boletus of the steppes</name>
    <dbReference type="NCBI Taxonomy" id="5323"/>
    <lineage>
        <taxon>Eukaryota</taxon>
        <taxon>Fungi</taxon>
        <taxon>Dikarya</taxon>
        <taxon>Basidiomycota</taxon>
        <taxon>Agaricomycotina</taxon>
        <taxon>Agaricomycetes</taxon>
        <taxon>Agaricomycetidae</taxon>
        <taxon>Agaricales</taxon>
        <taxon>Pleurotineae</taxon>
        <taxon>Pleurotaceae</taxon>
        <taxon>Pleurotus</taxon>
    </lineage>
</organism>
<feature type="region of interest" description="Disordered" evidence="1">
    <location>
        <begin position="355"/>
        <end position="394"/>
    </location>
</feature>
<dbReference type="EMBL" id="MU154677">
    <property type="protein sequence ID" value="KAF9489261.1"/>
    <property type="molecule type" value="Genomic_DNA"/>
</dbReference>
<feature type="region of interest" description="Disordered" evidence="1">
    <location>
        <begin position="308"/>
        <end position="332"/>
    </location>
</feature>
<feature type="compositionally biased region" description="Polar residues" evidence="1">
    <location>
        <begin position="308"/>
        <end position="319"/>
    </location>
</feature>
<feature type="compositionally biased region" description="Basic and acidic residues" evidence="1">
    <location>
        <begin position="526"/>
        <end position="537"/>
    </location>
</feature>
<gene>
    <name evidence="2" type="ORF">BDN71DRAFT_334359</name>
</gene>
<proteinExistence type="predicted"/>
<evidence type="ECO:0000313" key="2">
    <source>
        <dbReference type="EMBL" id="KAF9489261.1"/>
    </source>
</evidence>
<comment type="caution">
    <text evidence="2">The sequence shown here is derived from an EMBL/GenBank/DDBJ whole genome shotgun (WGS) entry which is preliminary data.</text>
</comment>
<dbReference type="Proteomes" id="UP000807025">
    <property type="component" value="Unassembled WGS sequence"/>
</dbReference>
<feature type="region of interest" description="Disordered" evidence="1">
    <location>
        <begin position="516"/>
        <end position="537"/>
    </location>
</feature>
<feature type="compositionally biased region" description="Basic residues" evidence="1">
    <location>
        <begin position="516"/>
        <end position="525"/>
    </location>
</feature>
<feature type="compositionally biased region" description="Acidic residues" evidence="1">
    <location>
        <begin position="384"/>
        <end position="394"/>
    </location>
</feature>
<feature type="region of interest" description="Disordered" evidence="1">
    <location>
        <begin position="1"/>
        <end position="21"/>
    </location>
</feature>
<protein>
    <submittedName>
        <fullName evidence="2">Uncharacterized protein</fullName>
    </submittedName>
</protein>
<name>A0A9P6D1W5_PLEER</name>
<dbReference type="AlphaFoldDB" id="A0A9P6D1W5"/>
<keyword evidence="3" id="KW-1185">Reference proteome</keyword>
<evidence type="ECO:0000313" key="3">
    <source>
        <dbReference type="Proteomes" id="UP000807025"/>
    </source>
</evidence>